<dbReference type="InterPro" id="IPR050266">
    <property type="entry name" value="AB_hydrolase_sf"/>
</dbReference>
<evidence type="ECO:0000256" key="1">
    <source>
        <dbReference type="SAM" id="Phobius"/>
    </source>
</evidence>
<dbReference type="GO" id="GO:0003824">
    <property type="term" value="F:catalytic activity"/>
    <property type="evidence" value="ECO:0007669"/>
    <property type="project" value="InterPro"/>
</dbReference>
<proteinExistence type="predicted"/>
<dbReference type="Proteomes" id="UP000249518">
    <property type="component" value="Unassembled WGS sequence"/>
</dbReference>
<name>A0A328WUL2_9FLAO</name>
<dbReference type="InterPro" id="IPR029058">
    <property type="entry name" value="AB_hydrolase_fold"/>
</dbReference>
<dbReference type="Gene3D" id="3.40.50.1820">
    <property type="entry name" value="alpha/beta hydrolase"/>
    <property type="match status" value="1"/>
</dbReference>
<reference evidence="3 4" key="1">
    <citation type="submission" date="2018-06" db="EMBL/GenBank/DDBJ databases">
        <title>Genomic Encyclopedia of Type Strains, Phase III (KMG-III): the genomes of soil and plant-associated and newly described type strains.</title>
        <authorList>
            <person name="Whitman W."/>
        </authorList>
    </citation>
    <scope>NUCLEOTIDE SEQUENCE [LARGE SCALE GENOMIC DNA]</scope>
    <source>
        <strain evidence="3 4">CGMCC 1.12504</strain>
    </source>
</reference>
<comment type="caution">
    <text evidence="3">The sequence shown here is derived from an EMBL/GenBank/DDBJ whole genome shotgun (WGS) entry which is preliminary data.</text>
</comment>
<keyword evidence="1" id="KW-1133">Transmembrane helix</keyword>
<dbReference type="Pfam" id="PF00561">
    <property type="entry name" value="Abhydrolase_1"/>
    <property type="match status" value="1"/>
</dbReference>
<accession>A0A328WUL2</accession>
<dbReference type="InterPro" id="IPR000639">
    <property type="entry name" value="Epox_hydrolase-like"/>
</dbReference>
<dbReference type="PRINTS" id="PR00412">
    <property type="entry name" value="EPOXHYDRLASE"/>
</dbReference>
<evidence type="ECO:0000313" key="4">
    <source>
        <dbReference type="Proteomes" id="UP000249518"/>
    </source>
</evidence>
<organism evidence="3 4">
    <name type="scientific">Flavobacterium lacus</name>
    <dbReference type="NCBI Taxonomy" id="1353778"/>
    <lineage>
        <taxon>Bacteria</taxon>
        <taxon>Pseudomonadati</taxon>
        <taxon>Bacteroidota</taxon>
        <taxon>Flavobacteriia</taxon>
        <taxon>Flavobacteriales</taxon>
        <taxon>Flavobacteriaceae</taxon>
        <taxon>Flavobacterium</taxon>
    </lineage>
</organism>
<feature type="transmembrane region" description="Helical" evidence="1">
    <location>
        <begin position="144"/>
        <end position="163"/>
    </location>
</feature>
<gene>
    <name evidence="3" type="ORF">B0I10_11734</name>
</gene>
<evidence type="ECO:0000259" key="2">
    <source>
        <dbReference type="Pfam" id="PF00561"/>
    </source>
</evidence>
<feature type="domain" description="AB hydrolase-1" evidence="2">
    <location>
        <begin position="25"/>
        <end position="127"/>
    </location>
</feature>
<keyword evidence="4" id="KW-1185">Reference proteome</keyword>
<keyword evidence="1" id="KW-0812">Transmembrane</keyword>
<sequence length="271" mass="31584">MTIFVENQNLVIAYTIYNNNSSSEWVTFVHGAGGSSSIWFKQIREFQKHFNVLLLDLRGHGDSKPNLKNGFKQKYTFKSIAQDVYEVIEHLKIESSHFVGISLGTIVIRQLAEMHPTKVKSMIMGGAILKMNFRSQILMKLGNIFKYVLPYLVLYRFFAFVIMPKKNHKQSRLLFINEAKKLYQKEFIKWFKLTAEINPVLKWFRQVEINIPTLYVMGEEDYMFLPSVRQVVEKHYKTAELFVIENCGHVVNVEQPLQFNSAVISFVQSKA</sequence>
<dbReference type="PANTHER" id="PTHR43798">
    <property type="entry name" value="MONOACYLGLYCEROL LIPASE"/>
    <property type="match status" value="1"/>
</dbReference>
<evidence type="ECO:0000313" key="3">
    <source>
        <dbReference type="EMBL" id="RAR46539.1"/>
    </source>
</evidence>
<protein>
    <submittedName>
        <fullName evidence="3">Pimeloyl-ACP methyl ester carboxylesterase</fullName>
    </submittedName>
</protein>
<dbReference type="InterPro" id="IPR000073">
    <property type="entry name" value="AB_hydrolase_1"/>
</dbReference>
<keyword evidence="1" id="KW-0472">Membrane</keyword>
<dbReference type="AlphaFoldDB" id="A0A328WUL2"/>
<dbReference type="SUPFAM" id="SSF53474">
    <property type="entry name" value="alpha/beta-Hydrolases"/>
    <property type="match status" value="1"/>
</dbReference>
<dbReference type="EMBL" id="QLSV01000017">
    <property type="protein sequence ID" value="RAR46539.1"/>
    <property type="molecule type" value="Genomic_DNA"/>
</dbReference>